<dbReference type="KEGG" id="lali:LA20249_03420"/>
<sequence length="1157" mass="135063">MFLDAPTGSGKSHSVIEFACKRARIDSSFKFFFVTDQKKNLQRDKFRDFWEKGRSNDDDPHDYEKIAVIRSIKDTTNIIKSTFADLEKIFKDNEVELAFKKLKDISDLVEVIDSKDENNGIWKNLKNVEYDFRKALFKRLLFESDGTEGSMLDIECQNKVKRFLANDETGLSNWFYKVYPTIDLERYQIYLCTTDKFIRSYTTFFEKNGKSFLYSKMIEKSLVVFDEVDSTKKKILDKIIDDSLKIEVDLIALFRNIFKGIEIIKNELPDSLKEIITSEDNYKDLVNNSKAINKQFFLSYLYKMKRDPSKYGEDNFLIHASLHTLISDNAKWYSHFSSVKNQVLIDNDRSNDLGFENMLRRTSNFIKSFNRLILKCAIKYVELSNTHREDNENGMDEENAFFTIYRALGLEDVQIRMLRNIEVDFGNKFNKKSSNELQKFKVEDYREFQKKGITLYYFKDSDKHDLQTEINASIINATPEKFLIALTKKCMVLGLSATSQMPTVLDNYDLEFLKSELGDKFIKDGRRFLTEETLKEFDYHTRYKNQGIKIKVAMVGADNSIESILREHSDIIGNYDQSMVNELNSKLQETLNRISKGDNEKKEGNQDYFRRRYLSLFESFIYFIKDSKITSFLGLQSKLPDNSPEMYRDLIEDVFKILCKQILGPDDDKYPKLCIIAKNNISVPEQIKKSLNLVENGKRIYLLSAYLSIGVGQNLQHKMTSFEKKISKNISMDSNNNSDPRNTEIDLGGIYLGEVTNIITNLRNYKLDTDVLKFVFELEYLLDANEITNYEIKNILNKMEKRRYIKYPRYLQSVVSSLVTRIIQALGRMNRTFNKIENPLVVANYQVINNINYVTPHRERYSPEFQALMSYKGEENNWIQTDNSKLDNANKTAKTSRDNNQLLKGLRNSPRYRLEYNKVREFLLKNPTVNKKELAEAQKEIKRSLQYLSNPYQKTEYKTKCISLNEGDFDFEKDNEANMIISSESSGLDICLKNPKVVQNFKEHNYPLFWGKKDYIINPIQFTLYKGILGEKVGKVLFEDILDEKLEDIEQLENTELFDYKVKNKGIVIDFKNWGNSYSERQDKAREKNTKKLDTLENNTGKSWRVIIINIIAQGENEITTTVSGRIMEIPGLINSKGIVSLASSDVRKVKEFLIES</sequence>
<gene>
    <name evidence="1" type="ORF">LA20249_03420</name>
</gene>
<dbReference type="Proteomes" id="UP000234653">
    <property type="component" value="Chromosome"/>
</dbReference>
<proteinExistence type="predicted"/>
<dbReference type="EMBL" id="CP018867">
    <property type="protein sequence ID" value="AUI71303.1"/>
    <property type="molecule type" value="Genomic_DNA"/>
</dbReference>
<evidence type="ECO:0000313" key="2">
    <source>
        <dbReference type="Proteomes" id="UP000234653"/>
    </source>
</evidence>
<dbReference type="OrthoDB" id="6372157at2"/>
<name>A0A2K9HMM3_9LACO</name>
<protein>
    <recommendedName>
        <fullName evidence="3">Helicase/UvrB N-terminal domain-containing protein</fullName>
    </recommendedName>
</protein>
<dbReference type="RefSeq" id="WP_057739819.1">
    <property type="nucleotide sequence ID" value="NZ_AZDQ01000043.1"/>
</dbReference>
<keyword evidence="2" id="KW-1185">Reference proteome</keyword>
<evidence type="ECO:0000313" key="1">
    <source>
        <dbReference type="EMBL" id="AUI71303.1"/>
    </source>
</evidence>
<reference evidence="1 2" key="1">
    <citation type="submission" date="2016-12" db="EMBL/GenBank/DDBJ databases">
        <title>The whole genome sequencing and assembly of Lactobacillus alimentarius DSM 20249T strain.</title>
        <authorList>
            <person name="Lee Y.-J."/>
            <person name="Yi H."/>
            <person name="Bahn Y.-S."/>
            <person name="Kim J.F."/>
            <person name="Lee D.-W."/>
        </authorList>
    </citation>
    <scope>NUCLEOTIDE SEQUENCE [LARGE SCALE GENOMIC DNA]</scope>
    <source>
        <strain evidence="1 2">DSM 20249</strain>
    </source>
</reference>
<accession>A0A2K9HMM3</accession>
<organism evidence="1 2">
    <name type="scientific">Companilactobacillus alimentarius DSM 20249</name>
    <dbReference type="NCBI Taxonomy" id="1423720"/>
    <lineage>
        <taxon>Bacteria</taxon>
        <taxon>Bacillati</taxon>
        <taxon>Bacillota</taxon>
        <taxon>Bacilli</taxon>
        <taxon>Lactobacillales</taxon>
        <taxon>Lactobacillaceae</taxon>
        <taxon>Companilactobacillus</taxon>
    </lineage>
</organism>
<dbReference type="AlphaFoldDB" id="A0A2K9HMM3"/>
<evidence type="ECO:0008006" key="3">
    <source>
        <dbReference type="Google" id="ProtNLM"/>
    </source>
</evidence>